<evidence type="ECO:0000313" key="21">
    <source>
        <dbReference type="EMBL" id="AGQ42757.1"/>
    </source>
</evidence>
<keyword evidence="14 17" id="KW-0496">Mitochondrion</keyword>
<dbReference type="PROSITE" id="PS00078">
    <property type="entry name" value="COX2"/>
    <property type="match status" value="1"/>
</dbReference>
<dbReference type="EMBL" id="AP015024">
    <property type="protein sequence ID" value="BAV13771.1"/>
    <property type="molecule type" value="Genomic_DNA"/>
</dbReference>
<dbReference type="CDD" id="cd13912">
    <property type="entry name" value="CcO_II_C"/>
    <property type="match status" value="1"/>
</dbReference>
<dbReference type="Gene3D" id="2.60.40.420">
    <property type="entry name" value="Cupredoxins - blue copper proteins"/>
    <property type="match status" value="1"/>
</dbReference>
<feature type="transmembrane region" description="Helical" evidence="18">
    <location>
        <begin position="27"/>
        <end position="52"/>
    </location>
</feature>
<dbReference type="GO" id="GO:0005743">
    <property type="term" value="C:mitochondrial inner membrane"/>
    <property type="evidence" value="ECO:0007669"/>
    <property type="project" value="UniProtKB-SubCell"/>
</dbReference>
<dbReference type="InterPro" id="IPR045187">
    <property type="entry name" value="CcO_II"/>
</dbReference>
<evidence type="ECO:0000256" key="10">
    <source>
        <dbReference type="ARBA" id="ARBA00022967"/>
    </source>
</evidence>
<keyword evidence="13 17" id="KW-0186">Copper</keyword>
<dbReference type="RefSeq" id="YP_009130902.1">
    <property type="nucleotide sequence ID" value="NC_026836.1"/>
</dbReference>
<dbReference type="FunFam" id="2.60.40.420:FF:000001">
    <property type="entry name" value="Cytochrome c oxidase subunit 2"/>
    <property type="match status" value="1"/>
</dbReference>
<accession>A0A0E3D809</accession>
<dbReference type="SUPFAM" id="SSF49503">
    <property type="entry name" value="Cupredoxins"/>
    <property type="match status" value="1"/>
</dbReference>
<evidence type="ECO:0000256" key="9">
    <source>
        <dbReference type="ARBA" id="ARBA00022842"/>
    </source>
</evidence>
<dbReference type="GO" id="GO:0004129">
    <property type="term" value="F:cytochrome-c oxidase activity"/>
    <property type="evidence" value="ECO:0007669"/>
    <property type="project" value="UniProtKB-EC"/>
</dbReference>
<evidence type="ECO:0000256" key="7">
    <source>
        <dbReference type="ARBA" id="ARBA00022723"/>
    </source>
</evidence>
<comment type="cofactor">
    <cofactor evidence="17">
        <name>Cu cation</name>
        <dbReference type="ChEBI" id="CHEBI:23378"/>
    </cofactor>
    <text evidence="17">Binds a copper A center.</text>
</comment>
<keyword evidence="6 17" id="KW-0812">Transmembrane</keyword>
<keyword evidence="12 18" id="KW-1133">Transmembrane helix</keyword>
<dbReference type="Gene3D" id="1.10.287.90">
    <property type="match status" value="1"/>
</dbReference>
<evidence type="ECO:0000256" key="2">
    <source>
        <dbReference type="ARBA" id="ARBA00007866"/>
    </source>
</evidence>
<dbReference type="Pfam" id="PF02790">
    <property type="entry name" value="COX2_TM"/>
    <property type="match status" value="1"/>
</dbReference>
<evidence type="ECO:0000256" key="12">
    <source>
        <dbReference type="ARBA" id="ARBA00022989"/>
    </source>
</evidence>
<evidence type="ECO:0000256" key="11">
    <source>
        <dbReference type="ARBA" id="ARBA00022982"/>
    </source>
</evidence>
<keyword evidence="11 17" id="KW-0249">Electron transport</keyword>
<dbReference type="InterPro" id="IPR001505">
    <property type="entry name" value="Copper_CuA"/>
</dbReference>
<reference evidence="21" key="2">
    <citation type="journal article" date="2014" name="Zool. Sci.">
        <title>Complete Mitochondrial Genome of Epigonichthys cultellus (Cephalochordata: Branchiostomatidae).</title>
        <authorList>
            <person name="Li W.Y."/>
            <person name="Fang S.H."/>
            <person name="Wang Y.Q."/>
        </authorList>
    </citation>
    <scope>NUCLEOTIDE SEQUENCE</scope>
</reference>
<keyword evidence="10" id="KW-1278">Translocase</keyword>
<reference evidence="21" key="1">
    <citation type="submission" date="2013-04" db="EMBL/GenBank/DDBJ databases">
        <authorList>
            <person name="Chen Z.Y."/>
            <person name="Gui J.F."/>
            <person name="Zhang Q.Y."/>
        </authorList>
    </citation>
    <scope>NUCLEOTIDE SEQUENCE</scope>
</reference>
<evidence type="ECO:0000256" key="18">
    <source>
        <dbReference type="SAM" id="Phobius"/>
    </source>
</evidence>
<dbReference type="GO" id="GO:0016491">
    <property type="term" value="F:oxidoreductase activity"/>
    <property type="evidence" value="ECO:0007669"/>
    <property type="project" value="InterPro"/>
</dbReference>
<protein>
    <recommendedName>
        <fullName evidence="3 17">Cytochrome c oxidase subunit 2</fullName>
    </recommendedName>
</protein>
<evidence type="ECO:0000256" key="14">
    <source>
        <dbReference type="ARBA" id="ARBA00023128"/>
    </source>
</evidence>
<dbReference type="PROSITE" id="PS50999">
    <property type="entry name" value="COX2_TM"/>
    <property type="match status" value="1"/>
</dbReference>
<evidence type="ECO:0000256" key="13">
    <source>
        <dbReference type="ARBA" id="ARBA00023008"/>
    </source>
</evidence>
<dbReference type="SUPFAM" id="SSF81464">
    <property type="entry name" value="Cytochrome c oxidase subunit II-like, transmembrane region"/>
    <property type="match status" value="1"/>
</dbReference>
<evidence type="ECO:0000259" key="19">
    <source>
        <dbReference type="PROSITE" id="PS50857"/>
    </source>
</evidence>
<dbReference type="CTD" id="4513"/>
<sequence>MATPAQLGLLDAASPVMEEMIYFHDHVMLVVILITCLIFYSMVVLLSTKYIYRFLTDGHVVETVWTIIPAVILVVVALPSLKLLYLTDELDSPQLTIKTVGHQWYWSYEYTDYYDIEFDSYMLPINDIVPGDARLLEVDNRVVLPVDTSIRMLVTAADVIHAWTVPALGLKMDAVPGRLNQLALQCSRVGTFYGQCSEICGANHSFMPIVVEAVPVEVFESWCGMMLESE</sequence>
<comment type="subcellular location">
    <subcellularLocation>
        <location evidence="1 17">Mitochondrion inner membrane</location>
        <topology evidence="1 17">Multi-pass membrane protein</topology>
    </subcellularLocation>
</comment>
<dbReference type="InterPro" id="IPR011759">
    <property type="entry name" value="Cyt_c_oxidase_su2_TM_dom"/>
</dbReference>
<dbReference type="EMBL" id="KC896827">
    <property type="protein sequence ID" value="AGQ42757.1"/>
    <property type="molecule type" value="Genomic_DNA"/>
</dbReference>
<dbReference type="Pfam" id="PF00116">
    <property type="entry name" value="COX2"/>
    <property type="match status" value="1"/>
</dbReference>
<evidence type="ECO:0000259" key="20">
    <source>
        <dbReference type="PROSITE" id="PS50999"/>
    </source>
</evidence>
<keyword evidence="8 17" id="KW-0999">Mitochondrion inner membrane</keyword>
<evidence type="ECO:0000256" key="1">
    <source>
        <dbReference type="ARBA" id="ARBA00004448"/>
    </source>
</evidence>
<feature type="domain" description="Cytochrome oxidase subunit II transmembrane region profile" evidence="20">
    <location>
        <begin position="1"/>
        <end position="91"/>
    </location>
</feature>
<dbReference type="InterPro" id="IPR034210">
    <property type="entry name" value="CcO_II_C"/>
</dbReference>
<dbReference type="InterPro" id="IPR036257">
    <property type="entry name" value="Cyt_c_oxidase_su2_TM_sf"/>
</dbReference>
<keyword evidence="9" id="KW-0460">Magnesium</keyword>
<dbReference type="AlphaFoldDB" id="A0A0E3D809"/>
<proteinExistence type="inferred from homology"/>
<feature type="domain" description="Cytochrome oxidase subunit II copper A binding" evidence="19">
    <location>
        <begin position="92"/>
        <end position="225"/>
    </location>
</feature>
<evidence type="ECO:0000313" key="22">
    <source>
        <dbReference type="EMBL" id="BAV13771.1"/>
    </source>
</evidence>
<dbReference type="PANTHER" id="PTHR22888:SF9">
    <property type="entry name" value="CYTOCHROME C OXIDASE SUBUNIT 2"/>
    <property type="match status" value="1"/>
</dbReference>
<name>A0A0E3D809_9BRAN</name>
<comment type="similarity">
    <text evidence="2 17">Belongs to the cytochrome c oxidase subunit 2 family.</text>
</comment>
<organism evidence="21">
    <name type="scientific">Epigonichthys cultellus</name>
    <dbReference type="NCBI Taxonomy" id="1355229"/>
    <lineage>
        <taxon>Eukaryota</taxon>
        <taxon>Metazoa</taxon>
        <taxon>Chordata</taxon>
        <taxon>Cephalochordata</taxon>
        <taxon>Leptocardii</taxon>
        <taxon>Amphioxiformes</taxon>
        <taxon>Branchiostomatidae</taxon>
        <taxon>Epigonichthys</taxon>
    </lineage>
</organism>
<gene>
    <name evidence="21" type="primary">COX2</name>
</gene>
<evidence type="ECO:0000256" key="3">
    <source>
        <dbReference type="ARBA" id="ARBA00015946"/>
    </source>
</evidence>
<keyword evidence="5 17" id="KW-0679">Respiratory chain</keyword>
<dbReference type="GeneID" id="24120703"/>
<comment type="catalytic activity">
    <reaction evidence="16">
        <text>4 Fe(II)-[cytochrome c] + O2 + 8 H(+)(in) = 4 Fe(III)-[cytochrome c] + 2 H2O + 4 H(+)(out)</text>
        <dbReference type="Rhea" id="RHEA:11436"/>
        <dbReference type="Rhea" id="RHEA-COMP:10350"/>
        <dbReference type="Rhea" id="RHEA-COMP:14399"/>
        <dbReference type="ChEBI" id="CHEBI:15377"/>
        <dbReference type="ChEBI" id="CHEBI:15378"/>
        <dbReference type="ChEBI" id="CHEBI:15379"/>
        <dbReference type="ChEBI" id="CHEBI:29033"/>
        <dbReference type="ChEBI" id="CHEBI:29034"/>
        <dbReference type="EC" id="7.1.1.9"/>
    </reaction>
    <physiologicalReaction direction="left-to-right" evidence="16">
        <dbReference type="Rhea" id="RHEA:11437"/>
    </physiologicalReaction>
</comment>
<reference evidence="22" key="3">
    <citation type="submission" date="2015-10" db="EMBL/GenBank/DDBJ databases">
        <title>Evolutionary history of the amphioxus lineage based on mitogenomic.</title>
        <authorList>
            <person name="Igawa T."/>
            <person name="Li K.-L."/>
            <person name="Yong L.W."/>
            <person name="Hs A."/>
            <person name="Suzuki D."/>
            <person name="Morov A.R."/>
            <person name="Wang Y."/>
            <person name="Nozawa M."/>
            <person name="Lin C.-Y."/>
            <person name="Yu J.S."/>
            <person name="Henmi Y."/>
            <person name="Yasui K."/>
        </authorList>
    </citation>
    <scope>NUCLEOTIDE SEQUENCE</scope>
</reference>
<dbReference type="GO" id="GO:0005507">
    <property type="term" value="F:copper ion binding"/>
    <property type="evidence" value="ECO:0007669"/>
    <property type="project" value="InterPro"/>
</dbReference>
<evidence type="ECO:0000256" key="15">
    <source>
        <dbReference type="ARBA" id="ARBA00023136"/>
    </source>
</evidence>
<evidence type="ECO:0000256" key="17">
    <source>
        <dbReference type="RuleBase" id="RU000457"/>
    </source>
</evidence>
<dbReference type="PANTHER" id="PTHR22888">
    <property type="entry name" value="CYTOCHROME C OXIDASE, SUBUNIT II"/>
    <property type="match status" value="1"/>
</dbReference>
<evidence type="ECO:0000256" key="4">
    <source>
        <dbReference type="ARBA" id="ARBA00022448"/>
    </source>
</evidence>
<evidence type="ECO:0000256" key="6">
    <source>
        <dbReference type="ARBA" id="ARBA00022692"/>
    </source>
</evidence>
<evidence type="ECO:0000256" key="5">
    <source>
        <dbReference type="ARBA" id="ARBA00022660"/>
    </source>
</evidence>
<dbReference type="GO" id="GO:0042773">
    <property type="term" value="P:ATP synthesis coupled electron transport"/>
    <property type="evidence" value="ECO:0007669"/>
    <property type="project" value="TreeGrafter"/>
</dbReference>
<dbReference type="PRINTS" id="PR01166">
    <property type="entry name" value="CYCOXIDASEII"/>
</dbReference>
<evidence type="ECO:0000256" key="8">
    <source>
        <dbReference type="ARBA" id="ARBA00022792"/>
    </source>
</evidence>
<keyword evidence="15 17" id="KW-0472">Membrane</keyword>
<evidence type="ECO:0000256" key="16">
    <source>
        <dbReference type="ARBA" id="ARBA00049512"/>
    </source>
</evidence>
<dbReference type="InterPro" id="IPR008972">
    <property type="entry name" value="Cupredoxin"/>
</dbReference>
<feature type="transmembrane region" description="Helical" evidence="18">
    <location>
        <begin position="64"/>
        <end position="85"/>
    </location>
</feature>
<dbReference type="PROSITE" id="PS50857">
    <property type="entry name" value="COX2_CUA"/>
    <property type="match status" value="1"/>
</dbReference>
<dbReference type="NCBIfam" id="TIGR02866">
    <property type="entry name" value="CoxB"/>
    <property type="match status" value="1"/>
</dbReference>
<keyword evidence="4 17" id="KW-0813">Transport</keyword>
<geneLocation type="mitochondrion" evidence="21"/>
<dbReference type="InterPro" id="IPR002429">
    <property type="entry name" value="CcO_II-like_C"/>
</dbReference>
<dbReference type="InterPro" id="IPR014222">
    <property type="entry name" value="Cyt_c_oxidase_su2"/>
</dbReference>
<keyword evidence="7 17" id="KW-0479">Metal-binding</keyword>
<comment type="function">
    <text evidence="17">Component of the cytochrome c oxidase, the last enzyme in the mitochondrial electron transport chain which drives oxidative phosphorylation. The respiratory chain contains 3 multisubunit complexes succinate dehydrogenase (complex II, CII), ubiquinol-cytochrome c oxidoreductase (cytochrome b-c1 complex, complex III, CIII) and cytochrome c oxidase (complex IV, CIV), that cooperate to transfer electrons derived from NADH and succinate to molecular oxygen, creating an electrochemical gradient over the inner membrane that drives transmembrane transport and the ATP synthase. Cytochrome c oxidase is the component of the respiratory chain that catalyzes the reduction of oxygen to water. Electrons originating from reduced cytochrome c in the intermembrane space (IMS) are transferred via the dinuclear copper A center (CU(A)) of subunit 2 and heme A of subunit 1 to the active site in subunit 1, a binuclear center (BNC) formed by heme A3 and copper B (CU(B)). The BNC reduces molecular oxygen to 2 water molecules using 4 electrons from cytochrome c in the IMS and 4 protons from the mitochondrial matrix.</text>
</comment>
<dbReference type="FunFam" id="1.10.287.90:FF:000001">
    <property type="entry name" value="Cytochrome c oxidase subunit 2"/>
    <property type="match status" value="1"/>
</dbReference>